<sequence>MSNNNKKNFKYVLVPAIDSEPISVLEASKSGGLTNDELSKNAKQYFFEKSGGSKRAKLLEAATTMEKKQIADKIREQYNASSLSGPDDASSKICAMDDEQIISLLKVQETSSACEITCLTIPTPVNGQTAVSMYGDDTARTKNLPYNVRATKLMMAAGHAFPQSATSANAGGANNIINDESNDGKQNGIYGDVFVGRCIDDEVKDIWERIDIVPAEVGGDGNTEQQLLNQIEWCKVARKKGGGGGQGGKQAASLSNTLKNFNTTMEDEDNNNDNKYTWTQTDEEVEIKFIVPNDTKSKNVQVKFGQKSLKVSLVGLDIIAAAAGISPTTIDDDGILCHGELWDDIDIDGSTFTLQNENSNRELCISLEKSNNGQTWNYVIEE</sequence>
<dbReference type="KEGG" id="fcy:FRACYDRAFT_223813"/>
<dbReference type="Proteomes" id="UP000095751">
    <property type="component" value="Unassembled WGS sequence"/>
</dbReference>
<reference evidence="4 5" key="1">
    <citation type="submission" date="2016-09" db="EMBL/GenBank/DDBJ databases">
        <title>Extensive genetic diversity and differential bi-allelic expression allows diatom success in the polar Southern Ocean.</title>
        <authorList>
            <consortium name="DOE Joint Genome Institute"/>
            <person name="Mock T."/>
            <person name="Otillar R.P."/>
            <person name="Strauss J."/>
            <person name="Dupont C."/>
            <person name="Frickenhaus S."/>
            <person name="Maumus F."/>
            <person name="Mcmullan M."/>
            <person name="Sanges R."/>
            <person name="Schmutz J."/>
            <person name="Toseland A."/>
            <person name="Valas R."/>
            <person name="Veluchamy A."/>
            <person name="Ward B.J."/>
            <person name="Allen A."/>
            <person name="Barry K."/>
            <person name="Falciatore A."/>
            <person name="Ferrante M."/>
            <person name="Fortunato A.E."/>
            <person name="Gloeckner G."/>
            <person name="Gruber A."/>
            <person name="Hipkin R."/>
            <person name="Janech M."/>
            <person name="Kroth P."/>
            <person name="Leese F."/>
            <person name="Lindquist E."/>
            <person name="Lyon B.R."/>
            <person name="Martin J."/>
            <person name="Mayer C."/>
            <person name="Parker M."/>
            <person name="Quesneville H."/>
            <person name="Raymond J."/>
            <person name="Uhlig C."/>
            <person name="Valentin K.U."/>
            <person name="Worden A.Z."/>
            <person name="Armbrust E.V."/>
            <person name="Bowler C."/>
            <person name="Green B."/>
            <person name="Moulton V."/>
            <person name="Van Oosterhout C."/>
            <person name="Grigoriev I."/>
        </authorList>
    </citation>
    <scope>NUCLEOTIDE SEQUENCE [LARGE SCALE GENOMIC DNA]</scope>
    <source>
        <strain evidence="4 5">CCMP1102</strain>
    </source>
</reference>
<evidence type="ECO:0000313" key="5">
    <source>
        <dbReference type="Proteomes" id="UP000095751"/>
    </source>
</evidence>
<dbReference type="SUPFAM" id="SSF49764">
    <property type="entry name" value="HSP20-like chaperones"/>
    <property type="match status" value="1"/>
</dbReference>
<proteinExistence type="predicted"/>
<dbReference type="GO" id="GO:0051082">
    <property type="term" value="F:unfolded protein binding"/>
    <property type="evidence" value="ECO:0007669"/>
    <property type="project" value="TreeGrafter"/>
</dbReference>
<evidence type="ECO:0000256" key="1">
    <source>
        <dbReference type="ARBA" id="ARBA00004496"/>
    </source>
</evidence>
<dbReference type="CDD" id="cd06467">
    <property type="entry name" value="p23_NUDC_like"/>
    <property type="match status" value="1"/>
</dbReference>
<dbReference type="PROSITE" id="PS51203">
    <property type="entry name" value="CS"/>
    <property type="match status" value="1"/>
</dbReference>
<dbReference type="Pfam" id="PF04969">
    <property type="entry name" value="CS"/>
    <property type="match status" value="1"/>
</dbReference>
<keyword evidence="5" id="KW-1185">Reference proteome</keyword>
<dbReference type="AlphaFoldDB" id="A0A1E7FZH8"/>
<feature type="domain" description="CS" evidence="3">
    <location>
        <begin position="271"/>
        <end position="380"/>
    </location>
</feature>
<dbReference type="PANTHER" id="PTHR12356">
    <property type="entry name" value="NUCLEAR MOVEMENT PROTEIN NUDC"/>
    <property type="match status" value="1"/>
</dbReference>
<dbReference type="InterPro" id="IPR037898">
    <property type="entry name" value="NudC_fam"/>
</dbReference>
<dbReference type="Gene3D" id="2.60.40.790">
    <property type="match status" value="1"/>
</dbReference>
<dbReference type="InParanoid" id="A0A1E7FZH8"/>
<dbReference type="GO" id="GO:0006457">
    <property type="term" value="P:protein folding"/>
    <property type="evidence" value="ECO:0007669"/>
    <property type="project" value="TreeGrafter"/>
</dbReference>
<dbReference type="PANTHER" id="PTHR12356:SF3">
    <property type="entry name" value="NUCLEAR MIGRATION PROTEIN NUDC"/>
    <property type="match status" value="1"/>
</dbReference>
<dbReference type="InterPro" id="IPR007052">
    <property type="entry name" value="CS_dom"/>
</dbReference>
<protein>
    <recommendedName>
        <fullName evidence="3">CS domain-containing protein</fullName>
    </recommendedName>
</protein>
<comment type="subcellular location">
    <subcellularLocation>
        <location evidence="1">Cytoplasm</location>
    </subcellularLocation>
</comment>
<dbReference type="EMBL" id="KV784353">
    <property type="protein sequence ID" value="OEU23561.1"/>
    <property type="molecule type" value="Genomic_DNA"/>
</dbReference>
<name>A0A1E7FZH8_9STRA</name>
<evidence type="ECO:0000259" key="3">
    <source>
        <dbReference type="PROSITE" id="PS51203"/>
    </source>
</evidence>
<organism evidence="4 5">
    <name type="scientific">Fragilariopsis cylindrus CCMP1102</name>
    <dbReference type="NCBI Taxonomy" id="635003"/>
    <lineage>
        <taxon>Eukaryota</taxon>
        <taxon>Sar</taxon>
        <taxon>Stramenopiles</taxon>
        <taxon>Ochrophyta</taxon>
        <taxon>Bacillariophyta</taxon>
        <taxon>Bacillariophyceae</taxon>
        <taxon>Bacillariophycidae</taxon>
        <taxon>Bacillariales</taxon>
        <taxon>Bacillariaceae</taxon>
        <taxon>Fragilariopsis</taxon>
    </lineage>
</organism>
<dbReference type="InterPro" id="IPR008978">
    <property type="entry name" value="HSP20-like_chaperone"/>
</dbReference>
<dbReference type="GO" id="GO:0005737">
    <property type="term" value="C:cytoplasm"/>
    <property type="evidence" value="ECO:0007669"/>
    <property type="project" value="UniProtKB-SubCell"/>
</dbReference>
<keyword evidence="2" id="KW-0963">Cytoplasm</keyword>
<dbReference type="OrthoDB" id="496827at2759"/>
<gene>
    <name evidence="4" type="ORF">FRACYDRAFT_223813</name>
</gene>
<evidence type="ECO:0000313" key="4">
    <source>
        <dbReference type="EMBL" id="OEU23561.1"/>
    </source>
</evidence>
<accession>A0A1E7FZH8</accession>
<evidence type="ECO:0000256" key="2">
    <source>
        <dbReference type="ARBA" id="ARBA00022490"/>
    </source>
</evidence>